<evidence type="ECO:0000256" key="7">
    <source>
        <dbReference type="ARBA" id="ARBA00022989"/>
    </source>
</evidence>
<dbReference type="InterPro" id="IPR045082">
    <property type="entry name" value="ATP_syn_F0_a_bact/chloroplast"/>
</dbReference>
<evidence type="ECO:0000256" key="9">
    <source>
        <dbReference type="ARBA" id="ARBA00023136"/>
    </source>
</evidence>
<evidence type="ECO:0000313" key="14">
    <source>
        <dbReference type="Proteomes" id="UP000515913"/>
    </source>
</evidence>
<evidence type="ECO:0000256" key="12">
    <source>
        <dbReference type="RuleBase" id="RU000483"/>
    </source>
</evidence>
<keyword evidence="4 11" id="KW-0138">CF(0)</keyword>
<keyword evidence="11" id="KW-1003">Cell membrane</keyword>
<keyword evidence="10 11" id="KW-0066">ATP synthesis</keyword>
<dbReference type="InterPro" id="IPR000568">
    <property type="entry name" value="ATP_synth_F0_asu"/>
</dbReference>
<gene>
    <name evidence="11 13" type="primary">atpB</name>
    <name evidence="13" type="ORF">H9Q81_06775</name>
</gene>
<dbReference type="CDD" id="cd00310">
    <property type="entry name" value="ATP-synt_Fo_a_6"/>
    <property type="match status" value="1"/>
</dbReference>
<dbReference type="GO" id="GO:0005886">
    <property type="term" value="C:plasma membrane"/>
    <property type="evidence" value="ECO:0007669"/>
    <property type="project" value="UniProtKB-SubCell"/>
</dbReference>
<keyword evidence="14" id="KW-1185">Reference proteome</keyword>
<evidence type="ECO:0000256" key="10">
    <source>
        <dbReference type="ARBA" id="ARBA00023310"/>
    </source>
</evidence>
<comment type="function">
    <text evidence="11 12">Key component of the proton channel; it plays a direct role in the translocation of protons across the membrane.</text>
</comment>
<proteinExistence type="inferred from homology"/>
<dbReference type="Proteomes" id="UP000515913">
    <property type="component" value="Chromosome"/>
</dbReference>
<evidence type="ECO:0000256" key="11">
    <source>
        <dbReference type="HAMAP-Rule" id="MF_01393"/>
    </source>
</evidence>
<dbReference type="KEGG" id="fho:H9Q81_06775"/>
<keyword evidence="5 11" id="KW-0812">Transmembrane</keyword>
<keyword evidence="3 11" id="KW-0813">Transport</keyword>
<evidence type="ECO:0000256" key="4">
    <source>
        <dbReference type="ARBA" id="ARBA00022547"/>
    </source>
</evidence>
<reference evidence="13 14" key="1">
    <citation type="submission" date="2020-08" db="EMBL/GenBank/DDBJ databases">
        <authorList>
            <person name="Liu C."/>
            <person name="Sun Q."/>
        </authorList>
    </citation>
    <scope>NUCLEOTIDE SEQUENCE [LARGE SCALE GENOMIC DNA]</scope>
    <source>
        <strain evidence="13 14">NSJ-57</strain>
    </source>
</reference>
<feature type="transmembrane region" description="Helical" evidence="11">
    <location>
        <begin position="227"/>
        <end position="253"/>
    </location>
</feature>
<protein>
    <recommendedName>
        <fullName evidence="11 12">ATP synthase subunit a</fullName>
    </recommendedName>
    <alternativeName>
        <fullName evidence="11">ATP synthase F0 sector subunit a</fullName>
    </alternativeName>
    <alternativeName>
        <fullName evidence="11">F-ATPase subunit 6</fullName>
    </alternativeName>
</protein>
<feature type="transmembrane region" description="Helical" evidence="11">
    <location>
        <begin position="194"/>
        <end position="215"/>
    </location>
</feature>
<dbReference type="PANTHER" id="PTHR42823:SF3">
    <property type="entry name" value="ATP SYNTHASE SUBUNIT A, CHLOROPLASTIC"/>
    <property type="match status" value="1"/>
</dbReference>
<dbReference type="Pfam" id="PF00119">
    <property type="entry name" value="ATP-synt_A"/>
    <property type="match status" value="1"/>
</dbReference>
<feature type="transmembrane region" description="Helical" evidence="11">
    <location>
        <begin position="125"/>
        <end position="151"/>
    </location>
</feature>
<dbReference type="HAMAP" id="MF_01393">
    <property type="entry name" value="ATP_synth_a_bact"/>
    <property type="match status" value="1"/>
</dbReference>
<evidence type="ECO:0000313" key="13">
    <source>
        <dbReference type="EMBL" id="QNM14675.1"/>
    </source>
</evidence>
<feature type="transmembrane region" description="Helical" evidence="11">
    <location>
        <begin position="259"/>
        <end position="277"/>
    </location>
</feature>
<organism evidence="13 14">
    <name type="scientific">Fusobacterium hominis</name>
    <dbReference type="NCBI Taxonomy" id="2764326"/>
    <lineage>
        <taxon>Bacteria</taxon>
        <taxon>Fusobacteriati</taxon>
        <taxon>Fusobacteriota</taxon>
        <taxon>Fusobacteriia</taxon>
        <taxon>Fusobacteriales</taxon>
        <taxon>Fusobacteriaceae</taxon>
        <taxon>Fusobacterium</taxon>
    </lineage>
</organism>
<dbReference type="InterPro" id="IPR035908">
    <property type="entry name" value="F0_ATP_A_sf"/>
</dbReference>
<sequence length="291" mass="32235">MKKLKTILPIAIIAIIGGLIRHIKSIEFITPPLVEGPRIVFFVPLPEFLHKMPFAMVTGNGHFGLPVTITVVTTWFLILFMFLVFKIGTSNLQVIPGKIQLFLELIYGFLEDVIGQMMGSWKKKYFSYIGPLFLIIFTSNIIGFFPIPWFFLENGHLTIAPAFRTPTADLNTTVGLAILTTITFLRAGIKTEGFFGYLKGFLAPIPIMLPLNIVGEFAKPVNISVRLFGNAFAGGVIMGLLYMGAPAVVPAALHLYFDLFQGLVQSFVFIMLSMVYIQGALGDSEYIEEAV</sequence>
<evidence type="ECO:0000256" key="8">
    <source>
        <dbReference type="ARBA" id="ARBA00023065"/>
    </source>
</evidence>
<evidence type="ECO:0000256" key="1">
    <source>
        <dbReference type="ARBA" id="ARBA00004141"/>
    </source>
</evidence>
<keyword evidence="6 11" id="KW-0375">Hydrogen ion transport</keyword>
<name>A0A7G9GV43_9FUSO</name>
<dbReference type="AlphaFoldDB" id="A0A7G9GV43"/>
<dbReference type="GO" id="GO:0042777">
    <property type="term" value="P:proton motive force-driven plasma membrane ATP synthesis"/>
    <property type="evidence" value="ECO:0007669"/>
    <property type="project" value="TreeGrafter"/>
</dbReference>
<dbReference type="GO" id="GO:0045259">
    <property type="term" value="C:proton-transporting ATP synthase complex"/>
    <property type="evidence" value="ECO:0007669"/>
    <property type="project" value="UniProtKB-KW"/>
</dbReference>
<evidence type="ECO:0000256" key="3">
    <source>
        <dbReference type="ARBA" id="ARBA00022448"/>
    </source>
</evidence>
<accession>A0A7G9GV43</accession>
<evidence type="ECO:0000256" key="2">
    <source>
        <dbReference type="ARBA" id="ARBA00006810"/>
    </source>
</evidence>
<dbReference type="EMBL" id="CP060637">
    <property type="protein sequence ID" value="QNM14675.1"/>
    <property type="molecule type" value="Genomic_DNA"/>
</dbReference>
<keyword evidence="9 11" id="KW-0472">Membrane</keyword>
<dbReference type="NCBIfam" id="TIGR01131">
    <property type="entry name" value="ATP_synt_6_or_A"/>
    <property type="match status" value="1"/>
</dbReference>
<comment type="similarity">
    <text evidence="2 11 12">Belongs to the ATPase A chain family.</text>
</comment>
<comment type="subcellular location">
    <subcellularLocation>
        <location evidence="11 12">Cell membrane</location>
        <topology evidence="11 12">Multi-pass membrane protein</topology>
    </subcellularLocation>
    <subcellularLocation>
        <location evidence="1">Membrane</location>
        <topology evidence="1">Multi-pass membrane protein</topology>
    </subcellularLocation>
</comment>
<dbReference type="Gene3D" id="1.20.120.220">
    <property type="entry name" value="ATP synthase, F0 complex, subunit A"/>
    <property type="match status" value="1"/>
</dbReference>
<evidence type="ECO:0000256" key="5">
    <source>
        <dbReference type="ARBA" id="ARBA00022692"/>
    </source>
</evidence>
<feature type="transmembrane region" description="Helical" evidence="11">
    <location>
        <begin position="63"/>
        <end position="85"/>
    </location>
</feature>
<dbReference type="PANTHER" id="PTHR42823">
    <property type="entry name" value="ATP SYNTHASE SUBUNIT A, CHLOROPLASTIC"/>
    <property type="match status" value="1"/>
</dbReference>
<dbReference type="GO" id="GO:0046933">
    <property type="term" value="F:proton-transporting ATP synthase activity, rotational mechanism"/>
    <property type="evidence" value="ECO:0007669"/>
    <property type="project" value="UniProtKB-UniRule"/>
</dbReference>
<keyword evidence="7 11" id="KW-1133">Transmembrane helix</keyword>
<feature type="transmembrane region" description="Helical" evidence="11">
    <location>
        <begin position="7"/>
        <end position="23"/>
    </location>
</feature>
<dbReference type="SUPFAM" id="SSF81336">
    <property type="entry name" value="F1F0 ATP synthase subunit A"/>
    <property type="match status" value="1"/>
</dbReference>
<keyword evidence="8 11" id="KW-0406">Ion transport</keyword>
<evidence type="ECO:0000256" key="6">
    <source>
        <dbReference type="ARBA" id="ARBA00022781"/>
    </source>
</evidence>
<dbReference type="PRINTS" id="PR00123">
    <property type="entry name" value="ATPASEA"/>
</dbReference>